<dbReference type="Proteomes" id="UP001320768">
    <property type="component" value="Unassembled WGS sequence"/>
</dbReference>
<dbReference type="InterPro" id="IPR013520">
    <property type="entry name" value="Ribonucl_H"/>
</dbReference>
<dbReference type="InterPro" id="IPR034747">
    <property type="entry name" value="EXOI_SH3"/>
</dbReference>
<dbReference type="SUPFAM" id="SSF53098">
    <property type="entry name" value="Ribonuclease H-like"/>
    <property type="match status" value="1"/>
</dbReference>
<evidence type="ECO:0000313" key="5">
    <source>
        <dbReference type="EMBL" id="MCP8352282.1"/>
    </source>
</evidence>
<accession>A0ABT1L525</accession>
<feature type="domain" description="ExoI SH3-like" evidence="3">
    <location>
        <begin position="191"/>
        <end position="329"/>
    </location>
</feature>
<keyword evidence="6" id="KW-1185">Reference proteome</keyword>
<dbReference type="InterPro" id="IPR058561">
    <property type="entry name" value="Exonuc_1_C"/>
</dbReference>
<feature type="domain" description="ExoI C-terminal" evidence="4">
    <location>
        <begin position="333"/>
        <end position="455"/>
    </location>
</feature>
<dbReference type="InterPro" id="IPR036397">
    <property type="entry name" value="RNaseH_sf"/>
</dbReference>
<sequence>MSSLLIYDLETSGLMILDQVLQFAAIRLDRHTLEEIERYNVEVAWRRDMVPSVDAYLVHQLGVDRPGIVAESVAVVEMHQALNQPGTMSGGYNTLGFDDEMLRFAFYRTLLPPYTHQYQNQCGRFDLLPMVVFYYLYAPDTLIWPKKDNGLPSFKLEDFNRENQWVEGRSHDAMNDVEATVAMLRHLRLNKPMWDYLLGYFDKQTDQKRVNDLMAQEGRYAGVGMMIHLRFGQGRHYQAPVLHLGPHHVYKNQLVFLRLDEPLGDLSDDTIMPLMVKKKLGEPGFVLPYVDRYTKNLPHDTKMIVDANLEMLANADISEFVQHCRHQMYDSIEGVDLDAMLYQQSFLSKDETDWCTSFHLAQNKGALLEQHSNPVLQEQALRYLWRFFPEQIPGALQSAAEVSIKSFVHQGLDFKGQVKQTPQQALSRIDAVAVEADKGLQEGMMQLKNHAQTILEEIEAP</sequence>
<dbReference type="Pfam" id="PF00929">
    <property type="entry name" value="RNase_T"/>
    <property type="match status" value="1"/>
</dbReference>
<keyword evidence="1" id="KW-0540">Nuclease</keyword>
<dbReference type="Gene3D" id="3.30.420.10">
    <property type="entry name" value="Ribonuclease H-like superfamily/Ribonuclease H"/>
    <property type="match status" value="1"/>
</dbReference>
<dbReference type="RefSeq" id="WP_258569388.1">
    <property type="nucleotide sequence ID" value="NZ_JAKUDN010000002.1"/>
</dbReference>
<gene>
    <name evidence="5" type="ORF">MKS91_03145</name>
</gene>
<evidence type="ECO:0000256" key="1">
    <source>
        <dbReference type="ARBA" id="ARBA00022722"/>
    </source>
</evidence>
<dbReference type="InterPro" id="IPR012337">
    <property type="entry name" value="RNaseH-like_sf"/>
</dbReference>
<dbReference type="PROSITE" id="PS51784">
    <property type="entry name" value="EXOI_SH3"/>
    <property type="match status" value="1"/>
</dbReference>
<evidence type="ECO:0000313" key="6">
    <source>
        <dbReference type="Proteomes" id="UP001320768"/>
    </source>
</evidence>
<dbReference type="PROSITE" id="PS51785">
    <property type="entry name" value="EXOI_C"/>
    <property type="match status" value="1"/>
</dbReference>
<dbReference type="EMBL" id="JAKUDN010000002">
    <property type="protein sequence ID" value="MCP8352282.1"/>
    <property type="molecule type" value="Genomic_DNA"/>
</dbReference>
<name>A0ABT1L525_9GAMM</name>
<evidence type="ECO:0000259" key="4">
    <source>
        <dbReference type="PROSITE" id="PS51785"/>
    </source>
</evidence>
<evidence type="ECO:0000259" key="3">
    <source>
        <dbReference type="PROSITE" id="PS51784"/>
    </source>
</evidence>
<keyword evidence="2" id="KW-0269">Exonuclease</keyword>
<proteinExistence type="predicted"/>
<reference evidence="5 6" key="1">
    <citation type="journal article" date="2022" name="Nat. Microbiol.">
        <title>The microbiome of a bacterivorous marine choanoflagellate contains a resource-demanding obligate bacterial associate.</title>
        <authorList>
            <person name="Needham D.M."/>
            <person name="Poirier C."/>
            <person name="Bachy C."/>
            <person name="George E.E."/>
            <person name="Wilken S."/>
            <person name="Yung C.C.M."/>
            <person name="Limardo A.J."/>
            <person name="Morando M."/>
            <person name="Sudek L."/>
            <person name="Malmstrom R.R."/>
            <person name="Keeling P.J."/>
            <person name="Santoro A.E."/>
            <person name="Worden A.Z."/>
        </authorList>
    </citation>
    <scope>NUCLEOTIDE SEQUENCE [LARGE SCALE GENOMIC DNA]</scope>
    <source>
        <strain evidence="5 6">Comchoano-2</strain>
    </source>
</reference>
<evidence type="ECO:0000256" key="2">
    <source>
        <dbReference type="ARBA" id="ARBA00022839"/>
    </source>
</evidence>
<keyword evidence="2" id="KW-0378">Hydrolase</keyword>
<organism evidence="5 6">
    <name type="scientific">Candidatus Synchoanobacter obligatus</name>
    <dbReference type="NCBI Taxonomy" id="2919597"/>
    <lineage>
        <taxon>Bacteria</taxon>
        <taxon>Pseudomonadati</taxon>
        <taxon>Pseudomonadota</taxon>
        <taxon>Gammaproteobacteria</taxon>
        <taxon>Candidatus Comchoanobacterales</taxon>
        <taxon>Candidatus Comchoanobacteraceae</taxon>
        <taxon>Candidatus Synchoanobacter</taxon>
    </lineage>
</organism>
<protein>
    <submittedName>
        <fullName evidence="5">Exodeoxyribonuclease I</fullName>
    </submittedName>
</protein>
<comment type="caution">
    <text evidence="5">The sequence shown here is derived from an EMBL/GenBank/DDBJ whole genome shotgun (WGS) entry which is preliminary data.</text>
</comment>